<dbReference type="Gene3D" id="1.10.645.10">
    <property type="entry name" value="Cytochrome-c3 Hydrogenase, chain B"/>
    <property type="match status" value="1"/>
</dbReference>
<feature type="binding site" evidence="9">
    <location>
        <position position="531"/>
    </location>
    <ligand>
        <name>Mg(2+)</name>
        <dbReference type="ChEBI" id="CHEBI:18420"/>
    </ligand>
</feature>
<dbReference type="NCBIfam" id="NF033181">
    <property type="entry name" value="NiFeSe_hydrog"/>
    <property type="match status" value="1"/>
</dbReference>
<evidence type="ECO:0000256" key="5">
    <source>
        <dbReference type="ARBA" id="ARBA00022596"/>
    </source>
</evidence>
<keyword evidence="5 9" id="KW-0533">Nickel</keyword>
<dbReference type="STRING" id="1121390.SAMN02746041_02908"/>
<feature type="binding site" evidence="9">
    <location>
        <position position="61"/>
    </location>
    <ligand>
        <name>Ni(2+)</name>
        <dbReference type="ChEBI" id="CHEBI:49786"/>
    </ligand>
</feature>
<evidence type="ECO:0000256" key="3">
    <source>
        <dbReference type="ARBA" id="ARBA00009292"/>
    </source>
</evidence>
<dbReference type="InterPro" id="IPR050867">
    <property type="entry name" value="NiFe/NiFeSe_hydrgnase_LSU"/>
</dbReference>
<keyword evidence="7" id="KW-0574">Periplasm</keyword>
<reference evidence="11 12" key="1">
    <citation type="submission" date="2017-04" db="EMBL/GenBank/DDBJ databases">
        <authorList>
            <person name="Afonso C.L."/>
            <person name="Miller P.J."/>
            <person name="Scott M.A."/>
            <person name="Spackman E."/>
            <person name="Goraichik I."/>
            <person name="Dimitrov K.M."/>
            <person name="Suarez D.L."/>
            <person name="Swayne D.E."/>
        </authorList>
    </citation>
    <scope>NUCLEOTIDE SEQUENCE [LARGE SCALE GENOMIC DNA]</scope>
    <source>
        <strain evidence="11 12">DSM 13146</strain>
    </source>
</reference>
<feature type="binding site" evidence="9">
    <location>
        <position position="64"/>
    </location>
    <ligand>
        <name>Ni(2+)</name>
        <dbReference type="ChEBI" id="CHEBI:49786"/>
    </ligand>
</feature>
<evidence type="ECO:0000256" key="10">
    <source>
        <dbReference type="RuleBase" id="RU003896"/>
    </source>
</evidence>
<proteinExistence type="inferred from homology"/>
<name>A0A1W1XTD5_9BACT</name>
<dbReference type="InterPro" id="IPR029014">
    <property type="entry name" value="NiFe-Hase_large"/>
</dbReference>
<gene>
    <name evidence="11" type="ORF">SAMN02746041_02908</name>
</gene>
<dbReference type="SUPFAM" id="SSF56762">
    <property type="entry name" value="HydB/Nqo4-like"/>
    <property type="match status" value="1"/>
</dbReference>
<feature type="binding site" evidence="9">
    <location>
        <position position="64"/>
    </location>
    <ligand>
        <name>Fe cation</name>
        <dbReference type="ChEBI" id="CHEBI:24875"/>
    </ligand>
</feature>
<evidence type="ECO:0000256" key="9">
    <source>
        <dbReference type="PIRSR" id="PIRSR601501-1"/>
    </source>
</evidence>
<dbReference type="AlphaFoldDB" id="A0A1W1XTD5"/>
<dbReference type="FunFam" id="1.10.645.10:FF:000002">
    <property type="entry name" value="Hydrogenase 2 large subunit"/>
    <property type="match status" value="1"/>
</dbReference>
<dbReference type="GO" id="GO:0008901">
    <property type="term" value="F:ferredoxin hydrogenase activity"/>
    <property type="evidence" value="ECO:0007669"/>
    <property type="project" value="InterPro"/>
</dbReference>
<dbReference type="InterPro" id="IPR001501">
    <property type="entry name" value="Ni-dep_hyd_lsu"/>
</dbReference>
<feature type="binding site" evidence="9">
    <location>
        <position position="42"/>
    </location>
    <ligand>
        <name>Mg(2+)</name>
        <dbReference type="ChEBI" id="CHEBI:18420"/>
    </ligand>
</feature>
<keyword evidence="12" id="KW-1185">Reference proteome</keyword>
<protein>
    <submittedName>
        <fullName evidence="11">[NiFe] hydrogenase large subunit</fullName>
    </submittedName>
</protein>
<dbReference type="EMBL" id="FWXF01000020">
    <property type="protein sequence ID" value="SMC27223.1"/>
    <property type="molecule type" value="Genomic_DNA"/>
</dbReference>
<evidence type="ECO:0000256" key="4">
    <source>
        <dbReference type="ARBA" id="ARBA00011771"/>
    </source>
</evidence>
<dbReference type="Proteomes" id="UP000192783">
    <property type="component" value="Unassembled WGS sequence"/>
</dbReference>
<feature type="binding site" evidence="9">
    <location>
        <position position="477"/>
    </location>
    <ligand>
        <name>Mg(2+)</name>
        <dbReference type="ChEBI" id="CHEBI:18420"/>
    </ligand>
</feature>
<evidence type="ECO:0000256" key="7">
    <source>
        <dbReference type="ARBA" id="ARBA00022764"/>
    </source>
</evidence>
<evidence type="ECO:0000256" key="1">
    <source>
        <dbReference type="ARBA" id="ARBA00001967"/>
    </source>
</evidence>
<comment type="subunit">
    <text evidence="4">Heterodimer of a large and a small subunit.</text>
</comment>
<dbReference type="GO" id="GO:0042597">
    <property type="term" value="C:periplasmic space"/>
    <property type="evidence" value="ECO:0007669"/>
    <property type="project" value="UniProtKB-SubCell"/>
</dbReference>
<keyword evidence="6 9" id="KW-0479">Metal-binding</keyword>
<sequence length="546" mass="60092">MAQRIVVDPITRIEGHLRIEVEVANGKVTNAWSSAMLFRGLEIILKGRDPRDAWLLTQRACGVCTYVHGLASIRCVDDAVGVTVPDNARLIRNLLMGAQFLHDHIVHFYHLHALDWVDVVSALKADPVKASKIANDVSPAGNSGPSDFKAVQARLQKFVDSGQLGLFANGYWGHPAYKLPPEVNLIAAAHYLEALRQQARTARMHAVFGAKNPHLQSLVVGGVSCAADLNPDRISEFLYLWKETLDFVNNVYLPDVLAVAGFYKDWAGIGGTTNFLAYGEFPQSAKEPESLFLPRGAIFKRNLKKVDGVDPAKISEHVKHSWFEGDKDLNPAKGETKPKFSKLDTAKEYSWMKAPRYNGEPMEVGPLARVLVAYGKGHEPTKKVVDGVLKHLGVPADALFSTLGRTAARAIETQIIAQAMEGWIMQLVENIKKGDAKTFEPYEMPDQAEGMGLNDVPRGALGHWIQIKDKKIANYQLVVPSTWNLGPRCAANKLGPVEEALIGTPVADPKRPVEILRTVHSFDPCIACGVHVIDPNTNEVYKFKVV</sequence>
<comment type="cofactor">
    <cofactor evidence="9">
        <name>Fe cation</name>
        <dbReference type="ChEBI" id="CHEBI:24875"/>
    </cofactor>
</comment>
<keyword evidence="9" id="KW-0408">Iron</keyword>
<dbReference type="PANTHER" id="PTHR42958:SF2">
    <property type="entry name" value="UPTAKE HYDROGENASE LARGE SUBUNIT"/>
    <property type="match status" value="1"/>
</dbReference>
<feature type="binding site" evidence="9">
    <location>
        <position position="528"/>
    </location>
    <ligand>
        <name>Fe cation</name>
        <dbReference type="ChEBI" id="CHEBI:24875"/>
    </ligand>
</feature>
<dbReference type="PROSITE" id="PS00508">
    <property type="entry name" value="NI_HGENASE_L_2"/>
    <property type="match status" value="1"/>
</dbReference>
<organism evidence="11 12">
    <name type="scientific">Desulfacinum hydrothermale DSM 13146</name>
    <dbReference type="NCBI Taxonomy" id="1121390"/>
    <lineage>
        <taxon>Bacteria</taxon>
        <taxon>Pseudomonadati</taxon>
        <taxon>Thermodesulfobacteriota</taxon>
        <taxon>Syntrophobacteria</taxon>
        <taxon>Syntrophobacterales</taxon>
        <taxon>Syntrophobacteraceae</taxon>
        <taxon>Desulfacinum</taxon>
    </lineage>
</organism>
<evidence type="ECO:0000256" key="2">
    <source>
        <dbReference type="ARBA" id="ARBA00004418"/>
    </source>
</evidence>
<comment type="similarity">
    <text evidence="3 10">Belongs to the [NiFe]/[NiFeSe] hydrogenase large subunit family.</text>
</comment>
<dbReference type="PANTHER" id="PTHR42958">
    <property type="entry name" value="HYDROGENASE-2 LARGE CHAIN"/>
    <property type="match status" value="1"/>
</dbReference>
<feature type="binding site" evidence="9">
    <location>
        <position position="525"/>
    </location>
    <ligand>
        <name>Ni(2+)</name>
        <dbReference type="ChEBI" id="CHEBI:49786"/>
    </ligand>
</feature>
<dbReference type="PROSITE" id="PS00507">
    <property type="entry name" value="NI_HGENASE_L_1"/>
    <property type="match status" value="1"/>
</dbReference>
<dbReference type="OrthoDB" id="9761717at2"/>
<dbReference type="RefSeq" id="WP_084058813.1">
    <property type="nucleotide sequence ID" value="NZ_FWXF01000020.1"/>
</dbReference>
<comment type="subcellular location">
    <subcellularLocation>
        <location evidence="2">Periplasm</location>
    </subcellularLocation>
</comment>
<evidence type="ECO:0000313" key="12">
    <source>
        <dbReference type="Proteomes" id="UP000192783"/>
    </source>
</evidence>
<dbReference type="Pfam" id="PF00374">
    <property type="entry name" value="NiFeSe_Hases"/>
    <property type="match status" value="1"/>
</dbReference>
<keyword evidence="8 10" id="KW-0560">Oxidoreductase</keyword>
<evidence type="ECO:0000256" key="8">
    <source>
        <dbReference type="ARBA" id="ARBA00023002"/>
    </source>
</evidence>
<comment type="cofactor">
    <cofactor evidence="1 9">
        <name>Ni(2+)</name>
        <dbReference type="ChEBI" id="CHEBI:49786"/>
    </cofactor>
</comment>
<dbReference type="InterPro" id="IPR018194">
    <property type="entry name" value="Ni-dep_hyd_lsu_Ni_BS"/>
</dbReference>
<evidence type="ECO:0000313" key="11">
    <source>
        <dbReference type="EMBL" id="SMC27223.1"/>
    </source>
</evidence>
<keyword evidence="9" id="KW-0460">Magnesium</keyword>
<evidence type="ECO:0000256" key="6">
    <source>
        <dbReference type="ARBA" id="ARBA00022723"/>
    </source>
</evidence>
<dbReference type="GO" id="GO:0016151">
    <property type="term" value="F:nickel cation binding"/>
    <property type="evidence" value="ECO:0007669"/>
    <property type="project" value="InterPro"/>
</dbReference>
<accession>A0A1W1XTD5</accession>